<organism evidence="2">
    <name type="scientific">Cupriavidus taiwanensis</name>
    <dbReference type="NCBI Taxonomy" id="164546"/>
    <lineage>
        <taxon>Bacteria</taxon>
        <taxon>Pseudomonadati</taxon>
        <taxon>Pseudomonadota</taxon>
        <taxon>Betaproteobacteria</taxon>
        <taxon>Burkholderiales</taxon>
        <taxon>Burkholderiaceae</taxon>
        <taxon>Cupriavidus</taxon>
    </lineage>
</organism>
<protein>
    <submittedName>
        <fullName evidence="2">Uncharacterized protein</fullName>
    </submittedName>
</protein>
<accession>A0A375CMV1</accession>
<feature type="region of interest" description="Disordered" evidence="1">
    <location>
        <begin position="37"/>
        <end position="59"/>
    </location>
</feature>
<dbReference type="EMBL" id="OFSN01000026">
    <property type="protein sequence ID" value="SOY75680.1"/>
    <property type="molecule type" value="Genomic_DNA"/>
</dbReference>
<evidence type="ECO:0000313" key="2">
    <source>
        <dbReference type="EMBL" id="SOY75680.1"/>
    </source>
</evidence>
<reference evidence="2" key="1">
    <citation type="submission" date="2018-01" db="EMBL/GenBank/DDBJ databases">
        <authorList>
            <person name="Clerissi C."/>
        </authorList>
    </citation>
    <scope>NUCLEOTIDE SEQUENCE</scope>
    <source>
        <strain evidence="2">Cupriavidus taiwanensis LMG 19430</strain>
    </source>
</reference>
<dbReference type="AlphaFoldDB" id="A0A375CMV1"/>
<evidence type="ECO:0000256" key="1">
    <source>
        <dbReference type="SAM" id="MobiDB-lite"/>
    </source>
</evidence>
<comment type="caution">
    <text evidence="2">The sequence shown here is derived from an EMBL/GenBank/DDBJ whole genome shotgun (WGS) entry which is preliminary data.</text>
</comment>
<proteinExistence type="predicted"/>
<sequence>MPSADRCACPRWTPVGWTPRHCRAAMRSGRGSAGFEAGLRLSQEPPPYDSRGERARGLAPRCRLPERRRVGGQAVAYRRHGLCRDSGPLPNPLPQAGEGVHKRSFESIEAINVAVGLLPSPACGRGAGGEGRRFHSAPAFALAPDFSRR</sequence>
<gene>
    <name evidence="2" type="ORF">CBM2586_B80105</name>
</gene>
<name>A0A375CMV1_9BURK</name>
<dbReference type="Proteomes" id="UP000257016">
    <property type="component" value="Unassembled WGS sequence"/>
</dbReference>